<evidence type="ECO:0000256" key="1">
    <source>
        <dbReference type="ARBA" id="ARBA00001936"/>
    </source>
</evidence>
<dbReference type="SUPFAM" id="SSF56059">
    <property type="entry name" value="Glutathione synthetase ATP-binding domain-like"/>
    <property type="match status" value="1"/>
</dbReference>
<dbReference type="PROSITE" id="PS50975">
    <property type="entry name" value="ATP_GRASP"/>
    <property type="match status" value="1"/>
</dbReference>
<evidence type="ECO:0000256" key="15">
    <source>
        <dbReference type="PIRSR" id="PIRSR039102-1"/>
    </source>
</evidence>
<feature type="domain" description="ATP-grasp" evidence="18">
    <location>
        <begin position="111"/>
        <end position="315"/>
    </location>
</feature>
<evidence type="ECO:0000256" key="16">
    <source>
        <dbReference type="PIRSR" id="PIRSR039102-3"/>
    </source>
</evidence>
<keyword evidence="13 14" id="KW-0961">Cell wall biogenesis/degradation</keyword>
<feature type="active site" evidence="15">
    <location>
        <position position="157"/>
    </location>
</feature>
<reference evidence="19" key="1">
    <citation type="journal article" date="2020" name="mSystems">
        <title>Genome- and Community-Level Interaction Insights into Carbon Utilization and Element Cycling Functions of Hydrothermarchaeota in Hydrothermal Sediment.</title>
        <authorList>
            <person name="Zhou Z."/>
            <person name="Liu Y."/>
            <person name="Xu W."/>
            <person name="Pan J."/>
            <person name="Luo Z.H."/>
            <person name="Li M."/>
        </authorList>
    </citation>
    <scope>NUCLEOTIDE SEQUENCE [LARGE SCALE GENOMIC DNA]</scope>
    <source>
        <strain evidence="19">HyVt-94</strain>
    </source>
</reference>
<feature type="binding site" evidence="16">
    <location>
        <position position="282"/>
    </location>
    <ligand>
        <name>Mg(2+)</name>
        <dbReference type="ChEBI" id="CHEBI:18420"/>
        <label>2</label>
    </ligand>
</feature>
<dbReference type="InterPro" id="IPR016185">
    <property type="entry name" value="PreATP-grasp_dom_sf"/>
</dbReference>
<keyword evidence="10 14" id="KW-0133">Cell shape</keyword>
<dbReference type="NCBIfam" id="NF002378">
    <property type="entry name" value="PRK01372.1"/>
    <property type="match status" value="1"/>
</dbReference>
<comment type="cofactor">
    <cofactor evidence="1">
        <name>Mn(2+)</name>
        <dbReference type="ChEBI" id="CHEBI:29035"/>
    </cofactor>
</comment>
<dbReference type="Pfam" id="PF07478">
    <property type="entry name" value="Dala_Dala_lig_C"/>
    <property type="match status" value="1"/>
</dbReference>
<evidence type="ECO:0000256" key="11">
    <source>
        <dbReference type="ARBA" id="ARBA00022984"/>
    </source>
</evidence>
<dbReference type="InterPro" id="IPR011127">
    <property type="entry name" value="Dala_Dala_lig_N"/>
</dbReference>
<evidence type="ECO:0000256" key="2">
    <source>
        <dbReference type="ARBA" id="ARBA00004496"/>
    </source>
</evidence>
<feature type="binding site" evidence="16">
    <location>
        <position position="269"/>
    </location>
    <ligand>
        <name>Mg(2+)</name>
        <dbReference type="ChEBI" id="CHEBI:18420"/>
        <label>1</label>
    </ligand>
</feature>
<comment type="caution">
    <text evidence="19">The sequence shown here is derived from an EMBL/GenBank/DDBJ whole genome shotgun (WGS) entry which is preliminary data.</text>
</comment>
<dbReference type="EC" id="6.3.2.4" evidence="14"/>
<dbReference type="UniPathway" id="UPA00219"/>
<evidence type="ECO:0000256" key="10">
    <source>
        <dbReference type="ARBA" id="ARBA00022960"/>
    </source>
</evidence>
<dbReference type="InterPro" id="IPR005905">
    <property type="entry name" value="D_ala_D_ala"/>
</dbReference>
<dbReference type="SUPFAM" id="SSF52440">
    <property type="entry name" value="PreATP-grasp domain"/>
    <property type="match status" value="1"/>
</dbReference>
<dbReference type="GO" id="GO:0009252">
    <property type="term" value="P:peptidoglycan biosynthetic process"/>
    <property type="evidence" value="ECO:0007669"/>
    <property type="project" value="UniProtKB-UniRule"/>
</dbReference>
<accession>A0A7C5I4Z9</accession>
<sequence length="319" mass="35788">MDFTALKKFLEDKKITVIFGGWSGEREVSLRSGRRVLDSLIRQGFKAEGFDLKRENLHLIRPGFTDVALIMLHGRPGEDGTIQAIFELHGIPYTGSGVEASAIGMDKITTKYILKAHNIRTPEYFFIPLWANLEEFGEKALNQLGIPCVIKPRSEGSSLGVRICHTEKEFHDALKDTRGKYGDLFVEKYIKGKTVTVGILGTGEESFPLPVLELRVKGREFYDYKAKYTKGLTEFIIPAEISQHSTKELQEAALLTHRVVGCKGFSRVDAVVDEDGNYYILEINTIPGMTELSDLPKEAEAMGISYDEVVLYILRSAFE</sequence>
<keyword evidence="12 16" id="KW-0464">Manganese</keyword>
<evidence type="ECO:0000256" key="17">
    <source>
        <dbReference type="PROSITE-ProRule" id="PRU00409"/>
    </source>
</evidence>
<dbReference type="PROSITE" id="PS00844">
    <property type="entry name" value="DALA_DALA_LIGASE_2"/>
    <property type="match status" value="1"/>
</dbReference>
<comment type="similarity">
    <text evidence="3 14">Belongs to the D-alanine--D-alanine ligase family.</text>
</comment>
<keyword evidence="5 14" id="KW-0436">Ligase</keyword>
<evidence type="ECO:0000313" key="19">
    <source>
        <dbReference type="EMBL" id="HHF58467.1"/>
    </source>
</evidence>
<evidence type="ECO:0000256" key="6">
    <source>
        <dbReference type="ARBA" id="ARBA00022723"/>
    </source>
</evidence>
<evidence type="ECO:0000256" key="7">
    <source>
        <dbReference type="ARBA" id="ARBA00022741"/>
    </source>
</evidence>
<dbReference type="Gene3D" id="3.30.1490.20">
    <property type="entry name" value="ATP-grasp fold, A domain"/>
    <property type="match status" value="1"/>
</dbReference>
<feature type="binding site" evidence="16">
    <location>
        <position position="284"/>
    </location>
    <ligand>
        <name>Mg(2+)</name>
        <dbReference type="ChEBI" id="CHEBI:18420"/>
        <label>2</label>
    </ligand>
</feature>
<dbReference type="PIRSF" id="PIRSF039102">
    <property type="entry name" value="Ddl/VanB"/>
    <property type="match status" value="1"/>
</dbReference>
<keyword evidence="4 14" id="KW-0963">Cytoplasm</keyword>
<evidence type="ECO:0000256" key="14">
    <source>
        <dbReference type="HAMAP-Rule" id="MF_00047"/>
    </source>
</evidence>
<dbReference type="GO" id="GO:0005737">
    <property type="term" value="C:cytoplasm"/>
    <property type="evidence" value="ECO:0007669"/>
    <property type="project" value="UniProtKB-SubCell"/>
</dbReference>
<feature type="active site" evidence="15">
    <location>
        <position position="293"/>
    </location>
</feature>
<comment type="catalytic activity">
    <reaction evidence="14">
        <text>2 D-alanine + ATP = D-alanyl-D-alanine + ADP + phosphate + H(+)</text>
        <dbReference type="Rhea" id="RHEA:11224"/>
        <dbReference type="ChEBI" id="CHEBI:15378"/>
        <dbReference type="ChEBI" id="CHEBI:30616"/>
        <dbReference type="ChEBI" id="CHEBI:43474"/>
        <dbReference type="ChEBI" id="CHEBI:57416"/>
        <dbReference type="ChEBI" id="CHEBI:57822"/>
        <dbReference type="ChEBI" id="CHEBI:456216"/>
        <dbReference type="EC" id="6.3.2.4"/>
    </reaction>
</comment>
<evidence type="ECO:0000256" key="13">
    <source>
        <dbReference type="ARBA" id="ARBA00023316"/>
    </source>
</evidence>
<evidence type="ECO:0000256" key="8">
    <source>
        <dbReference type="ARBA" id="ARBA00022840"/>
    </source>
</evidence>
<dbReference type="AlphaFoldDB" id="A0A7C5I4Z9"/>
<dbReference type="GO" id="GO:0008360">
    <property type="term" value="P:regulation of cell shape"/>
    <property type="evidence" value="ECO:0007669"/>
    <property type="project" value="UniProtKB-KW"/>
</dbReference>
<evidence type="ECO:0000256" key="12">
    <source>
        <dbReference type="ARBA" id="ARBA00023211"/>
    </source>
</evidence>
<keyword evidence="9 16" id="KW-0460">Magnesium</keyword>
<evidence type="ECO:0000256" key="4">
    <source>
        <dbReference type="ARBA" id="ARBA00022490"/>
    </source>
</evidence>
<dbReference type="GO" id="GO:0005524">
    <property type="term" value="F:ATP binding"/>
    <property type="evidence" value="ECO:0007669"/>
    <property type="project" value="UniProtKB-UniRule"/>
</dbReference>
<keyword evidence="11 14" id="KW-0573">Peptidoglycan synthesis</keyword>
<dbReference type="EMBL" id="DRTV01000247">
    <property type="protein sequence ID" value="HHF58467.1"/>
    <property type="molecule type" value="Genomic_DNA"/>
</dbReference>
<organism evidence="19">
    <name type="scientific">candidate division WOR-3 bacterium</name>
    <dbReference type="NCBI Taxonomy" id="2052148"/>
    <lineage>
        <taxon>Bacteria</taxon>
        <taxon>Bacteria division WOR-3</taxon>
    </lineage>
</organism>
<keyword evidence="7 17" id="KW-0547">Nucleotide-binding</keyword>
<dbReference type="InterPro" id="IPR000291">
    <property type="entry name" value="D-Ala_lig_Van_CS"/>
</dbReference>
<proteinExistence type="inferred from homology"/>
<keyword evidence="6 16" id="KW-0479">Metal-binding</keyword>
<dbReference type="InterPro" id="IPR011761">
    <property type="entry name" value="ATP-grasp"/>
</dbReference>
<dbReference type="Pfam" id="PF01820">
    <property type="entry name" value="Dala_Dala_lig_N"/>
    <property type="match status" value="1"/>
</dbReference>
<protein>
    <recommendedName>
        <fullName evidence="14">D-alanine--D-alanine ligase</fullName>
        <ecNumber evidence="14">6.3.2.4</ecNumber>
    </recommendedName>
    <alternativeName>
        <fullName evidence="14">D-Ala-D-Ala ligase</fullName>
    </alternativeName>
    <alternativeName>
        <fullName evidence="14">D-alanylalanine synthetase</fullName>
    </alternativeName>
</protein>
<comment type="subcellular location">
    <subcellularLocation>
        <location evidence="2 14">Cytoplasm</location>
    </subcellularLocation>
</comment>
<evidence type="ECO:0000256" key="3">
    <source>
        <dbReference type="ARBA" id="ARBA00010871"/>
    </source>
</evidence>
<dbReference type="Proteomes" id="UP000886014">
    <property type="component" value="Unassembled WGS sequence"/>
</dbReference>
<dbReference type="InterPro" id="IPR011095">
    <property type="entry name" value="Dala_Dala_lig_C"/>
</dbReference>
<keyword evidence="8 17" id="KW-0067">ATP-binding</keyword>
<comment type="pathway">
    <text evidence="14">Cell wall biogenesis; peptidoglycan biosynthesis.</text>
</comment>
<gene>
    <name evidence="14" type="primary">ddl</name>
    <name evidence="19" type="ORF">ENL41_03480</name>
</gene>
<evidence type="ECO:0000256" key="5">
    <source>
        <dbReference type="ARBA" id="ARBA00022598"/>
    </source>
</evidence>
<dbReference type="HAMAP" id="MF_00047">
    <property type="entry name" value="Dala_Dala_lig"/>
    <property type="match status" value="1"/>
</dbReference>
<dbReference type="PROSITE" id="PS00843">
    <property type="entry name" value="DALA_DALA_LIGASE_1"/>
    <property type="match status" value="1"/>
</dbReference>
<dbReference type="PANTHER" id="PTHR23132:SF23">
    <property type="entry name" value="D-ALANINE--D-ALANINE LIGASE B"/>
    <property type="match status" value="1"/>
</dbReference>
<dbReference type="GO" id="GO:0071555">
    <property type="term" value="P:cell wall organization"/>
    <property type="evidence" value="ECO:0007669"/>
    <property type="project" value="UniProtKB-KW"/>
</dbReference>
<evidence type="ECO:0000256" key="9">
    <source>
        <dbReference type="ARBA" id="ARBA00022842"/>
    </source>
</evidence>
<dbReference type="Gene3D" id="3.40.50.20">
    <property type="match status" value="1"/>
</dbReference>
<dbReference type="GO" id="GO:0046872">
    <property type="term" value="F:metal ion binding"/>
    <property type="evidence" value="ECO:0007669"/>
    <property type="project" value="UniProtKB-KW"/>
</dbReference>
<dbReference type="Gene3D" id="3.30.470.20">
    <property type="entry name" value="ATP-grasp fold, B domain"/>
    <property type="match status" value="1"/>
</dbReference>
<dbReference type="PANTHER" id="PTHR23132">
    <property type="entry name" value="D-ALANINE--D-ALANINE LIGASE"/>
    <property type="match status" value="1"/>
</dbReference>
<name>A0A7C5I4Z9_UNCW3</name>
<dbReference type="GO" id="GO:0008716">
    <property type="term" value="F:D-alanine-D-alanine ligase activity"/>
    <property type="evidence" value="ECO:0007669"/>
    <property type="project" value="UniProtKB-UniRule"/>
</dbReference>
<feature type="active site" evidence="15">
    <location>
        <position position="25"/>
    </location>
</feature>
<evidence type="ECO:0000259" key="18">
    <source>
        <dbReference type="PROSITE" id="PS50975"/>
    </source>
</evidence>
<comment type="function">
    <text evidence="14">Cell wall formation.</text>
</comment>
<comment type="cofactor">
    <cofactor evidence="16">
        <name>Mg(2+)</name>
        <dbReference type="ChEBI" id="CHEBI:18420"/>
    </cofactor>
    <cofactor evidence="16">
        <name>Mn(2+)</name>
        <dbReference type="ChEBI" id="CHEBI:29035"/>
    </cofactor>
    <text evidence="16">Binds 2 magnesium or manganese ions per subunit.</text>
</comment>
<dbReference type="InterPro" id="IPR013815">
    <property type="entry name" value="ATP_grasp_subdomain_1"/>
</dbReference>
<dbReference type="FunFam" id="3.30.470.20:FF:000008">
    <property type="entry name" value="D-alanine--D-alanine ligase"/>
    <property type="match status" value="1"/>
</dbReference>
<dbReference type="NCBIfam" id="TIGR01205">
    <property type="entry name" value="D_ala_D_alaTIGR"/>
    <property type="match status" value="1"/>
</dbReference>
<feature type="binding site" evidence="16">
    <location>
        <position position="282"/>
    </location>
    <ligand>
        <name>Mg(2+)</name>
        <dbReference type="ChEBI" id="CHEBI:18420"/>
        <label>1</label>
    </ligand>
</feature>